<dbReference type="RefSeq" id="WP_069707980.1">
    <property type="nucleotide sequence ID" value="NZ_CP017075.1"/>
</dbReference>
<name>A0A1D8A384_9SPHN</name>
<gene>
    <name evidence="1" type="ORF">BES08_07265</name>
</gene>
<dbReference type="OrthoDB" id="7807589at2"/>
<proteinExistence type="predicted"/>
<dbReference type="KEGG" id="nre:BES08_07265"/>
<protein>
    <submittedName>
        <fullName evidence="1">Uncharacterized protein</fullName>
    </submittedName>
</protein>
<dbReference type="Proteomes" id="UP000094626">
    <property type="component" value="Chromosome"/>
</dbReference>
<accession>A0A1D8A384</accession>
<sequence>MRRKVSLLLSQGHSDAGEYPLGFLGDEAALVVERQNALIATEAVTIQAAAASIMSKKGGDHFKKLLKQMTEN</sequence>
<keyword evidence="2" id="KW-1185">Reference proteome</keyword>
<organism evidence="1 2">
    <name type="scientific">Novosphingobium resinovorum</name>
    <dbReference type="NCBI Taxonomy" id="158500"/>
    <lineage>
        <taxon>Bacteria</taxon>
        <taxon>Pseudomonadati</taxon>
        <taxon>Pseudomonadota</taxon>
        <taxon>Alphaproteobacteria</taxon>
        <taxon>Sphingomonadales</taxon>
        <taxon>Sphingomonadaceae</taxon>
        <taxon>Novosphingobium</taxon>
    </lineage>
</organism>
<reference evidence="2" key="1">
    <citation type="journal article" date="2017" name="J. Biotechnol.">
        <title>Complete genome sequence of Novosphingobium resinovorum SA1, a versatile xenobiotic-degrading bacterium capable of utilizing sulfanilic acid.</title>
        <authorList>
            <person name="Hegedus B."/>
            <person name="Kos P.B."/>
            <person name="Balint B."/>
            <person name="Maroti G."/>
            <person name="Gan H.M."/>
            <person name="Perei K."/>
            <person name="Rakhely G."/>
        </authorList>
    </citation>
    <scope>NUCLEOTIDE SEQUENCE [LARGE SCALE GENOMIC DNA]</scope>
    <source>
        <strain evidence="2">SA1</strain>
    </source>
</reference>
<evidence type="ECO:0000313" key="2">
    <source>
        <dbReference type="Proteomes" id="UP000094626"/>
    </source>
</evidence>
<dbReference type="EMBL" id="CP017075">
    <property type="protein sequence ID" value="AOR76569.1"/>
    <property type="molecule type" value="Genomic_DNA"/>
</dbReference>
<dbReference type="AlphaFoldDB" id="A0A1D8A384"/>
<evidence type="ECO:0000313" key="1">
    <source>
        <dbReference type="EMBL" id="AOR76569.1"/>
    </source>
</evidence>